<dbReference type="NCBIfam" id="TIGR01128">
    <property type="entry name" value="holA"/>
    <property type="match status" value="1"/>
</dbReference>
<evidence type="ECO:0000313" key="12">
    <source>
        <dbReference type="Proteomes" id="UP000184389"/>
    </source>
</evidence>
<dbReference type="GO" id="GO:0006261">
    <property type="term" value="P:DNA-templated DNA replication"/>
    <property type="evidence" value="ECO:0007669"/>
    <property type="project" value="TreeGrafter"/>
</dbReference>
<dbReference type="Gene3D" id="1.10.8.60">
    <property type="match status" value="1"/>
</dbReference>
<keyword evidence="4" id="KW-0548">Nucleotidyltransferase</keyword>
<evidence type="ECO:0000256" key="7">
    <source>
        <dbReference type="ARBA" id="ARBA00034754"/>
    </source>
</evidence>
<protein>
    <recommendedName>
        <fullName evidence="2">DNA polymerase III subunit delta</fullName>
        <ecNumber evidence="1">2.7.7.7</ecNumber>
    </recommendedName>
</protein>
<dbReference type="Gene3D" id="1.20.272.10">
    <property type="match status" value="1"/>
</dbReference>
<reference evidence="11 12" key="1">
    <citation type="submission" date="2016-11" db="EMBL/GenBank/DDBJ databases">
        <authorList>
            <person name="Jaros S."/>
            <person name="Januszkiewicz K."/>
            <person name="Wedrychowicz H."/>
        </authorList>
    </citation>
    <scope>NUCLEOTIDE SEQUENCE [LARGE SCALE GENOMIC DNA]</scope>
    <source>
        <strain evidence="11 12">DSM 13106</strain>
    </source>
</reference>
<dbReference type="AlphaFoldDB" id="A0A1M5USU0"/>
<dbReference type="GO" id="GO:0003677">
    <property type="term" value="F:DNA binding"/>
    <property type="evidence" value="ECO:0007669"/>
    <property type="project" value="InterPro"/>
</dbReference>
<evidence type="ECO:0000259" key="9">
    <source>
        <dbReference type="Pfam" id="PF06144"/>
    </source>
</evidence>
<dbReference type="EMBL" id="FQXR01000003">
    <property type="protein sequence ID" value="SHH66112.1"/>
    <property type="molecule type" value="Genomic_DNA"/>
</dbReference>
<keyword evidence="12" id="KW-1185">Reference proteome</keyword>
<accession>A0A1M5USU0</accession>
<dbReference type="Proteomes" id="UP000184389">
    <property type="component" value="Unassembled WGS sequence"/>
</dbReference>
<dbReference type="Pfam" id="PF21694">
    <property type="entry name" value="DNA_pol3_delta_C"/>
    <property type="match status" value="1"/>
</dbReference>
<evidence type="ECO:0000256" key="2">
    <source>
        <dbReference type="ARBA" id="ARBA00017703"/>
    </source>
</evidence>
<dbReference type="InterPro" id="IPR008921">
    <property type="entry name" value="DNA_pol3_clamp-load_cplx_C"/>
</dbReference>
<dbReference type="PANTHER" id="PTHR34388">
    <property type="entry name" value="DNA POLYMERASE III SUBUNIT DELTA"/>
    <property type="match status" value="1"/>
</dbReference>
<evidence type="ECO:0000256" key="4">
    <source>
        <dbReference type="ARBA" id="ARBA00022695"/>
    </source>
</evidence>
<organism evidence="11 12">
    <name type="scientific">Sporanaerobacter acetigenes DSM 13106</name>
    <dbReference type="NCBI Taxonomy" id="1123281"/>
    <lineage>
        <taxon>Bacteria</taxon>
        <taxon>Bacillati</taxon>
        <taxon>Bacillota</taxon>
        <taxon>Tissierellia</taxon>
        <taxon>Tissierellales</taxon>
        <taxon>Sporanaerobacteraceae</taxon>
        <taxon>Sporanaerobacter</taxon>
    </lineage>
</organism>
<dbReference type="Pfam" id="PF06144">
    <property type="entry name" value="DNA_pol3_delta"/>
    <property type="match status" value="1"/>
</dbReference>
<evidence type="ECO:0000313" key="11">
    <source>
        <dbReference type="EMBL" id="SHH66112.1"/>
    </source>
</evidence>
<feature type="domain" description="DNA polymerase III delta subunit-like C-terminal" evidence="10">
    <location>
        <begin position="229"/>
        <end position="347"/>
    </location>
</feature>
<sequence length="349" mass="40788">MKCEELIVDIKNNNLKTVYIFCGEEHYFIDYSLNLIKEKYIPQGLESLNYISFEGKDTEFNEIYNACETLPFMSEKKIVVVKDLGIFSRRKKDDEEYEIESKKDEGLKEYLKTLEDYVVIIFIEKERKVDKNKSIVKTINKIGGVVDFERIKGKDLYNWIEKEFRKYNKNISYPSINYLVQYSSYLSRDGNKTLYDLENQIAQISNFARDKKEISKDDIDKIVAKSLDTNIFKLLDSIAAKDVNGSLKTFNEICILNEPLPKILFMIIRQFRLLRQCKTLKESGFGQKESMERMGIGSYEFGKISRQCKSFSYEKLDNALELCLEADEKLKSTSMNSKLVLEMLIVTLC</sequence>
<dbReference type="OrthoDB" id="9775929at2"/>
<dbReference type="InterPro" id="IPR005790">
    <property type="entry name" value="DNA_polIII_delta"/>
</dbReference>
<dbReference type="SUPFAM" id="SSF48019">
    <property type="entry name" value="post-AAA+ oligomerization domain-like"/>
    <property type="match status" value="1"/>
</dbReference>
<dbReference type="GO" id="GO:0009360">
    <property type="term" value="C:DNA polymerase III complex"/>
    <property type="evidence" value="ECO:0007669"/>
    <property type="project" value="InterPro"/>
</dbReference>
<dbReference type="PANTHER" id="PTHR34388:SF1">
    <property type="entry name" value="DNA POLYMERASE III SUBUNIT DELTA"/>
    <property type="match status" value="1"/>
</dbReference>
<dbReference type="SUPFAM" id="SSF52540">
    <property type="entry name" value="P-loop containing nucleoside triphosphate hydrolases"/>
    <property type="match status" value="1"/>
</dbReference>
<dbReference type="InterPro" id="IPR048466">
    <property type="entry name" value="DNA_pol3_delta-like_C"/>
</dbReference>
<keyword evidence="6" id="KW-0239">DNA-directed DNA polymerase</keyword>
<feature type="domain" description="DNA polymerase III delta N-terminal" evidence="9">
    <location>
        <begin position="19"/>
        <end position="146"/>
    </location>
</feature>
<dbReference type="InterPro" id="IPR027417">
    <property type="entry name" value="P-loop_NTPase"/>
</dbReference>
<name>A0A1M5USU0_9FIRM</name>
<dbReference type="GO" id="GO:0003887">
    <property type="term" value="F:DNA-directed DNA polymerase activity"/>
    <property type="evidence" value="ECO:0007669"/>
    <property type="project" value="UniProtKB-KW"/>
</dbReference>
<keyword evidence="5" id="KW-0235">DNA replication</keyword>
<dbReference type="InterPro" id="IPR010372">
    <property type="entry name" value="DNA_pol3_delta_N"/>
</dbReference>
<evidence type="ECO:0000256" key="5">
    <source>
        <dbReference type="ARBA" id="ARBA00022705"/>
    </source>
</evidence>
<evidence type="ECO:0000256" key="6">
    <source>
        <dbReference type="ARBA" id="ARBA00022932"/>
    </source>
</evidence>
<dbReference type="Gene3D" id="3.40.50.300">
    <property type="entry name" value="P-loop containing nucleotide triphosphate hydrolases"/>
    <property type="match status" value="1"/>
</dbReference>
<comment type="similarity">
    <text evidence="7">Belongs to the DNA polymerase HolA subunit family.</text>
</comment>
<dbReference type="STRING" id="1123281.SAMN02745180_00759"/>
<dbReference type="EC" id="2.7.7.7" evidence="1"/>
<dbReference type="RefSeq" id="WP_072743322.1">
    <property type="nucleotide sequence ID" value="NZ_FQXR01000003.1"/>
</dbReference>
<evidence type="ECO:0000256" key="1">
    <source>
        <dbReference type="ARBA" id="ARBA00012417"/>
    </source>
</evidence>
<proteinExistence type="inferred from homology"/>
<keyword evidence="3" id="KW-0808">Transferase</keyword>
<evidence type="ECO:0000259" key="10">
    <source>
        <dbReference type="Pfam" id="PF21694"/>
    </source>
</evidence>
<evidence type="ECO:0000256" key="8">
    <source>
        <dbReference type="ARBA" id="ARBA00049244"/>
    </source>
</evidence>
<comment type="catalytic activity">
    <reaction evidence="8">
        <text>DNA(n) + a 2'-deoxyribonucleoside 5'-triphosphate = DNA(n+1) + diphosphate</text>
        <dbReference type="Rhea" id="RHEA:22508"/>
        <dbReference type="Rhea" id="RHEA-COMP:17339"/>
        <dbReference type="Rhea" id="RHEA-COMP:17340"/>
        <dbReference type="ChEBI" id="CHEBI:33019"/>
        <dbReference type="ChEBI" id="CHEBI:61560"/>
        <dbReference type="ChEBI" id="CHEBI:173112"/>
        <dbReference type="EC" id="2.7.7.7"/>
    </reaction>
</comment>
<evidence type="ECO:0000256" key="3">
    <source>
        <dbReference type="ARBA" id="ARBA00022679"/>
    </source>
</evidence>
<gene>
    <name evidence="11" type="ORF">SAMN02745180_00759</name>
</gene>